<keyword evidence="1" id="KW-0812">Transmembrane</keyword>
<keyword evidence="1" id="KW-1133">Transmembrane helix</keyword>
<feature type="transmembrane region" description="Helical" evidence="1">
    <location>
        <begin position="125"/>
        <end position="147"/>
    </location>
</feature>
<proteinExistence type="predicted"/>
<comment type="caution">
    <text evidence="2">The sequence shown here is derived from an EMBL/GenBank/DDBJ whole genome shotgun (WGS) entry which is preliminary data.</text>
</comment>
<feature type="transmembrane region" description="Helical" evidence="1">
    <location>
        <begin position="153"/>
        <end position="171"/>
    </location>
</feature>
<keyword evidence="1" id="KW-0472">Membrane</keyword>
<accession>A0ABW0KZB4</accession>
<gene>
    <name evidence="2" type="ORF">ACFPN5_01070</name>
</gene>
<organism evidence="2 3">
    <name type="scientific">Massilia niabensis</name>
    <dbReference type="NCBI Taxonomy" id="544910"/>
    <lineage>
        <taxon>Bacteria</taxon>
        <taxon>Pseudomonadati</taxon>
        <taxon>Pseudomonadota</taxon>
        <taxon>Betaproteobacteria</taxon>
        <taxon>Burkholderiales</taxon>
        <taxon>Oxalobacteraceae</taxon>
        <taxon>Telluria group</taxon>
        <taxon>Massilia</taxon>
    </lineage>
</organism>
<dbReference type="RefSeq" id="WP_379779210.1">
    <property type="nucleotide sequence ID" value="NZ_JBHSMU010000003.1"/>
</dbReference>
<evidence type="ECO:0000313" key="2">
    <source>
        <dbReference type="EMBL" id="MFC5458396.1"/>
    </source>
</evidence>
<evidence type="ECO:0000313" key="3">
    <source>
        <dbReference type="Proteomes" id="UP001596050"/>
    </source>
</evidence>
<sequence length="189" mass="19583">MSVHIEKKIKGKYRVALKGYLASDVLGKIRGKVAKLKPTHINVPLGSGRSAFVDGGFGKTGKAGYGGFKRIMITSAENFSKGMKIQAIGTVIDLIVDVNAVYFYEKGSRDLSEFLGRAGVSIIKAGATAAIGSAIAAVGVAGLSALVAGALPIAILALIVVVGFIGAAMLVDTIDESFNVKESVAKWAR</sequence>
<keyword evidence="3" id="KW-1185">Reference proteome</keyword>
<name>A0ABW0KZB4_9BURK</name>
<dbReference type="Proteomes" id="UP001596050">
    <property type="component" value="Unassembled WGS sequence"/>
</dbReference>
<reference evidence="3" key="1">
    <citation type="journal article" date="2019" name="Int. J. Syst. Evol. Microbiol.">
        <title>The Global Catalogue of Microorganisms (GCM) 10K type strain sequencing project: providing services to taxonomists for standard genome sequencing and annotation.</title>
        <authorList>
            <consortium name="The Broad Institute Genomics Platform"/>
            <consortium name="The Broad Institute Genome Sequencing Center for Infectious Disease"/>
            <person name="Wu L."/>
            <person name="Ma J."/>
        </authorList>
    </citation>
    <scope>NUCLEOTIDE SEQUENCE [LARGE SCALE GENOMIC DNA]</scope>
    <source>
        <strain evidence="3">KACC 12649</strain>
    </source>
</reference>
<dbReference type="EMBL" id="JBHSMU010000003">
    <property type="protein sequence ID" value="MFC5458396.1"/>
    <property type="molecule type" value="Genomic_DNA"/>
</dbReference>
<protein>
    <submittedName>
        <fullName evidence="2">Uncharacterized protein</fullName>
    </submittedName>
</protein>
<evidence type="ECO:0000256" key="1">
    <source>
        <dbReference type="SAM" id="Phobius"/>
    </source>
</evidence>